<dbReference type="EMBL" id="KN847476">
    <property type="protein sequence ID" value="KIX08052.1"/>
    <property type="molecule type" value="Genomic_DNA"/>
</dbReference>
<feature type="region of interest" description="Disordered" evidence="1">
    <location>
        <begin position="78"/>
        <end position="169"/>
    </location>
</feature>
<name>A0A0D2G0N1_9EURO</name>
<evidence type="ECO:0000256" key="1">
    <source>
        <dbReference type="SAM" id="MobiDB-lite"/>
    </source>
</evidence>
<dbReference type="AlphaFoldDB" id="A0A0D2G0N1"/>
<feature type="region of interest" description="Disordered" evidence="1">
    <location>
        <begin position="176"/>
        <end position="195"/>
    </location>
</feature>
<dbReference type="HOGENOM" id="CLU_1215366_0_0_1"/>
<feature type="compositionally biased region" description="Basic and acidic residues" evidence="1">
    <location>
        <begin position="16"/>
        <end position="33"/>
    </location>
</feature>
<proteinExistence type="predicted"/>
<reference evidence="2 3" key="1">
    <citation type="submission" date="2015-01" db="EMBL/GenBank/DDBJ databases">
        <title>The Genome Sequence of Rhinocladiella mackenzie CBS 650.93.</title>
        <authorList>
            <consortium name="The Broad Institute Genomics Platform"/>
            <person name="Cuomo C."/>
            <person name="de Hoog S."/>
            <person name="Gorbushina A."/>
            <person name="Stielow B."/>
            <person name="Teixiera M."/>
            <person name="Abouelleil A."/>
            <person name="Chapman S.B."/>
            <person name="Priest M."/>
            <person name="Young S.K."/>
            <person name="Wortman J."/>
            <person name="Nusbaum C."/>
            <person name="Birren B."/>
        </authorList>
    </citation>
    <scope>NUCLEOTIDE SEQUENCE [LARGE SCALE GENOMIC DNA]</scope>
    <source>
        <strain evidence="2 3">CBS 650.93</strain>
    </source>
</reference>
<dbReference type="Proteomes" id="UP000053617">
    <property type="component" value="Unassembled WGS sequence"/>
</dbReference>
<sequence length="228" mass="24240">MGLRVKLRRAFTSKKASPDDSTPRNEQYYTDRTDIEYYKPHEIPKSKYKGRVDPEHQANLAAFSLADAFSTARRRTSLALSGSFSPGGTKAQSRAASRDPSQAPSRRSSCQDQPGSRRRMESAGESDGSDDSTSTSREKSVAASTAPGPDTASTSLSDQPTAAPFAPAELTAKLTQHDSGIDMGNGLLKQVTAPDTPFTAEELEQAMSRATLKPRGLGAEGKGIGVAS</sequence>
<dbReference type="GeneID" id="25290778"/>
<accession>A0A0D2G0N1</accession>
<organism evidence="2 3">
    <name type="scientific">Rhinocladiella mackenziei CBS 650.93</name>
    <dbReference type="NCBI Taxonomy" id="1442369"/>
    <lineage>
        <taxon>Eukaryota</taxon>
        <taxon>Fungi</taxon>
        <taxon>Dikarya</taxon>
        <taxon>Ascomycota</taxon>
        <taxon>Pezizomycotina</taxon>
        <taxon>Eurotiomycetes</taxon>
        <taxon>Chaetothyriomycetidae</taxon>
        <taxon>Chaetothyriales</taxon>
        <taxon>Herpotrichiellaceae</taxon>
        <taxon>Rhinocladiella</taxon>
    </lineage>
</organism>
<dbReference type="VEuPathDB" id="FungiDB:Z518_02707"/>
<dbReference type="OrthoDB" id="5408144at2759"/>
<feature type="compositionally biased region" description="Polar residues" evidence="1">
    <location>
        <begin position="151"/>
        <end position="160"/>
    </location>
</feature>
<keyword evidence="3" id="KW-1185">Reference proteome</keyword>
<protein>
    <submittedName>
        <fullName evidence="2">Uncharacterized protein</fullName>
    </submittedName>
</protein>
<evidence type="ECO:0000313" key="2">
    <source>
        <dbReference type="EMBL" id="KIX08052.1"/>
    </source>
</evidence>
<feature type="compositionally biased region" description="Basic residues" evidence="1">
    <location>
        <begin position="1"/>
        <end position="12"/>
    </location>
</feature>
<feature type="region of interest" description="Disordered" evidence="1">
    <location>
        <begin position="1"/>
        <end position="33"/>
    </location>
</feature>
<feature type="compositionally biased region" description="Low complexity" evidence="1">
    <location>
        <begin position="123"/>
        <end position="135"/>
    </location>
</feature>
<evidence type="ECO:0000313" key="3">
    <source>
        <dbReference type="Proteomes" id="UP000053617"/>
    </source>
</evidence>
<dbReference type="RefSeq" id="XP_013275188.1">
    <property type="nucleotide sequence ID" value="XM_013419734.1"/>
</dbReference>
<feature type="compositionally biased region" description="Polar residues" evidence="1">
    <location>
        <begin position="78"/>
        <end position="114"/>
    </location>
</feature>
<gene>
    <name evidence="2" type="ORF">Z518_02707</name>
</gene>